<keyword evidence="11 12" id="KW-0472">Membrane</keyword>
<evidence type="ECO:0000256" key="7">
    <source>
        <dbReference type="ARBA" id="ARBA00022723"/>
    </source>
</evidence>
<dbReference type="EMBL" id="CP014859">
    <property type="protein sequence ID" value="AOS60960.1"/>
    <property type="molecule type" value="Genomic_DNA"/>
</dbReference>
<evidence type="ECO:0000256" key="9">
    <source>
        <dbReference type="ARBA" id="ARBA00022989"/>
    </source>
</evidence>
<feature type="transmembrane region" description="Helical" evidence="12">
    <location>
        <begin position="354"/>
        <end position="376"/>
    </location>
</feature>
<evidence type="ECO:0000256" key="8">
    <source>
        <dbReference type="ARBA" id="ARBA00022982"/>
    </source>
</evidence>
<evidence type="ECO:0000256" key="12">
    <source>
        <dbReference type="PIRNR" id="PIRNR006446"/>
    </source>
</evidence>
<feature type="transmembrane region" description="Helical" evidence="12">
    <location>
        <begin position="446"/>
        <end position="469"/>
    </location>
</feature>
<dbReference type="GO" id="GO:0016682">
    <property type="term" value="F:oxidoreductase activity, acting on diphenols and related substances as donors, oxygen as acceptor"/>
    <property type="evidence" value="ECO:0007669"/>
    <property type="project" value="TreeGrafter"/>
</dbReference>
<evidence type="ECO:0000256" key="13">
    <source>
        <dbReference type="SAM" id="MobiDB-lite"/>
    </source>
</evidence>
<evidence type="ECO:0000256" key="2">
    <source>
        <dbReference type="ARBA" id="ARBA00009819"/>
    </source>
</evidence>
<dbReference type="GO" id="GO:0020037">
    <property type="term" value="F:heme binding"/>
    <property type="evidence" value="ECO:0007669"/>
    <property type="project" value="TreeGrafter"/>
</dbReference>
<reference evidence="15" key="1">
    <citation type="submission" date="2016-03" db="EMBL/GenBank/DDBJ databases">
        <title>Complete genome sequence of the type strain Actinoalloteichus hymeniacidonis DSM 45092.</title>
        <authorList>
            <person name="Schaffert L."/>
            <person name="Albersmeier A."/>
            <person name="Winkler A."/>
            <person name="Kalinowski J."/>
            <person name="Zotchev S."/>
            <person name="Ruckert C."/>
        </authorList>
    </citation>
    <scope>NUCLEOTIDE SEQUENCE [LARGE SCALE GENOMIC DNA]</scope>
    <source>
        <strain evidence="15">HPA177(T) (DSM 45092(T))</strain>
    </source>
</reference>
<dbReference type="RefSeq" id="WP_069853125.1">
    <property type="nucleotide sequence ID" value="NZ_CP014859.1"/>
</dbReference>
<organism evidence="14 15">
    <name type="scientific">Actinoalloteichus hymeniacidonis</name>
    <dbReference type="NCBI Taxonomy" id="340345"/>
    <lineage>
        <taxon>Bacteria</taxon>
        <taxon>Bacillati</taxon>
        <taxon>Actinomycetota</taxon>
        <taxon>Actinomycetes</taxon>
        <taxon>Pseudonocardiales</taxon>
        <taxon>Pseudonocardiaceae</taxon>
        <taxon>Actinoalloteichus</taxon>
    </lineage>
</organism>
<keyword evidence="5 12" id="KW-0349">Heme</keyword>
<protein>
    <submittedName>
        <fullName evidence="14">Cytochrome bd-type quinol oxidase, subunit 1</fullName>
        <ecNumber evidence="14">1.10.3.-</ecNumber>
    </submittedName>
</protein>
<evidence type="ECO:0000313" key="15">
    <source>
        <dbReference type="Proteomes" id="UP000095210"/>
    </source>
</evidence>
<evidence type="ECO:0000256" key="1">
    <source>
        <dbReference type="ARBA" id="ARBA00004651"/>
    </source>
</evidence>
<feature type="region of interest" description="Disordered" evidence="13">
    <location>
        <begin position="482"/>
        <end position="510"/>
    </location>
</feature>
<evidence type="ECO:0000256" key="10">
    <source>
        <dbReference type="ARBA" id="ARBA00023004"/>
    </source>
</evidence>
<dbReference type="Proteomes" id="UP000095210">
    <property type="component" value="Chromosome"/>
</dbReference>
<feature type="transmembrane region" description="Helical" evidence="12">
    <location>
        <begin position="91"/>
        <end position="115"/>
    </location>
</feature>
<evidence type="ECO:0000256" key="4">
    <source>
        <dbReference type="ARBA" id="ARBA00022475"/>
    </source>
</evidence>
<evidence type="ECO:0000256" key="11">
    <source>
        <dbReference type="ARBA" id="ARBA00023136"/>
    </source>
</evidence>
<proteinExistence type="inferred from homology"/>
<dbReference type="GO" id="GO:0019646">
    <property type="term" value="P:aerobic electron transport chain"/>
    <property type="evidence" value="ECO:0007669"/>
    <property type="project" value="InterPro"/>
</dbReference>
<evidence type="ECO:0000313" key="14">
    <source>
        <dbReference type="EMBL" id="AOS60960.1"/>
    </source>
</evidence>
<keyword evidence="9 12" id="KW-1133">Transmembrane helix</keyword>
<dbReference type="AlphaFoldDB" id="A0AAC9MW74"/>
<evidence type="ECO:0000256" key="3">
    <source>
        <dbReference type="ARBA" id="ARBA00022448"/>
    </source>
</evidence>
<evidence type="ECO:0000256" key="5">
    <source>
        <dbReference type="ARBA" id="ARBA00022617"/>
    </source>
</evidence>
<comment type="similarity">
    <text evidence="2 12">Belongs to the cytochrome ubiquinol oxidase subunit 1 family.</text>
</comment>
<accession>A0AAC9MW74</accession>
<name>A0AAC9MW74_9PSEU</name>
<evidence type="ECO:0000256" key="6">
    <source>
        <dbReference type="ARBA" id="ARBA00022692"/>
    </source>
</evidence>
<keyword evidence="10 12" id="KW-0408">Iron</keyword>
<feature type="transmembrane region" description="Helical" evidence="12">
    <location>
        <begin position="388"/>
        <end position="409"/>
    </location>
</feature>
<dbReference type="GO" id="GO:0009055">
    <property type="term" value="F:electron transfer activity"/>
    <property type="evidence" value="ECO:0007669"/>
    <property type="project" value="UniProtKB-UniRule"/>
</dbReference>
<keyword evidence="15" id="KW-1185">Reference proteome</keyword>
<dbReference type="EC" id="1.10.3.-" evidence="14"/>
<keyword evidence="3 12" id="KW-0813">Transport</keyword>
<dbReference type="GO" id="GO:0005886">
    <property type="term" value="C:plasma membrane"/>
    <property type="evidence" value="ECO:0007669"/>
    <property type="project" value="UniProtKB-SubCell"/>
</dbReference>
<feature type="transmembrane region" description="Helical" evidence="12">
    <location>
        <begin position="226"/>
        <end position="244"/>
    </location>
</feature>
<keyword evidence="6 12" id="KW-0812">Transmembrane</keyword>
<dbReference type="GO" id="GO:0046872">
    <property type="term" value="F:metal ion binding"/>
    <property type="evidence" value="ECO:0007669"/>
    <property type="project" value="UniProtKB-UniRule"/>
</dbReference>
<feature type="transmembrane region" description="Helical" evidence="12">
    <location>
        <begin position="53"/>
        <end position="71"/>
    </location>
</feature>
<keyword evidence="8 12" id="KW-0249">Electron transport</keyword>
<feature type="transmembrane region" description="Helical" evidence="12">
    <location>
        <begin position="186"/>
        <end position="206"/>
    </location>
</feature>
<keyword evidence="4 12" id="KW-1003">Cell membrane</keyword>
<feature type="transmembrane region" description="Helical" evidence="12">
    <location>
        <begin position="127"/>
        <end position="146"/>
    </location>
</feature>
<feature type="transmembrane region" description="Helical" evidence="12">
    <location>
        <begin position="20"/>
        <end position="41"/>
    </location>
</feature>
<dbReference type="Pfam" id="PF01654">
    <property type="entry name" value="Cyt_bd_oxida_I"/>
    <property type="match status" value="1"/>
</dbReference>
<sequence length="510" mass="55278">MEILDVARWQFGITTVYHFLMVPLTIGLALLVAIMQTIWHRTGDPKYLAMTKFWGKLMLINFAMGVVTGIVQEFQFGMNWSAYSRFVGDVFGAPLAMEGLVAFFVESTFLGLWIFGWDRVSKRVHLASIWAAALATVASAYFILAANSWMQHPVGVEIGPDGDPQLNSIWALLTNSTVLAAFPHTLAGSLAVAGTVLIGISAWHLARRHRHSPVDDPDRQVWHTSLRFGGWVGVAAFAAVAVSGDFQAKLMFDQQPMKMAAAEALCESEEPAGFSIFAIGDLSDPHCGNVSSVTVPALLSFLAEGDFESEVQGIEELVPAYQEKYGSHYPVDERLGELSGMPIDYVPSLPVTYWGFRLMIGFGVVAALGAAAGLWLTRGGRLPKGRWFAPVALASIATPFLANSFGWIFTEMGRQPFVVVPNPTGVDGVFMYTASAVSPGVSLGEALFSLVALTLVYAALAVVELFLLIKYARAGVEGVMRPPWQDPPADSDEGSTEPEKKDPDVLAFAY</sequence>
<keyword evidence="7 12" id="KW-0479">Metal-binding</keyword>
<dbReference type="PANTHER" id="PTHR30365">
    <property type="entry name" value="CYTOCHROME D UBIQUINOL OXIDASE"/>
    <property type="match status" value="1"/>
</dbReference>
<comment type="subcellular location">
    <subcellularLocation>
        <location evidence="1">Cell membrane</location>
        <topology evidence="1">Multi-pass membrane protein</topology>
    </subcellularLocation>
</comment>
<dbReference type="GO" id="GO:0070069">
    <property type="term" value="C:cytochrome complex"/>
    <property type="evidence" value="ECO:0007669"/>
    <property type="project" value="UniProtKB-UniRule"/>
</dbReference>
<keyword evidence="14" id="KW-0560">Oxidoreductase</keyword>
<dbReference type="KEGG" id="ahm:TL08_00560"/>
<dbReference type="InterPro" id="IPR002585">
    <property type="entry name" value="Cyt-d_ubiquinol_oxidase_su_1"/>
</dbReference>
<gene>
    <name evidence="14" type="ORF">TL08_00560</name>
</gene>
<dbReference type="PIRSF" id="PIRSF006446">
    <property type="entry name" value="Cyt_quinol_oxidase_1"/>
    <property type="match status" value="1"/>
</dbReference>
<dbReference type="PANTHER" id="PTHR30365:SF15">
    <property type="entry name" value="CYTOCHROME BD UBIQUINOL OXIDASE SUBUNIT 1"/>
    <property type="match status" value="1"/>
</dbReference>